<protein>
    <submittedName>
        <fullName evidence="2">Uncharacterized protein</fullName>
    </submittedName>
</protein>
<dbReference type="KEGG" id="mdv:C5Q96_02380"/>
<dbReference type="EMBL" id="CP027228">
    <property type="protein sequence ID" value="AVM47763.1"/>
    <property type="molecule type" value="Genomic_DNA"/>
</dbReference>
<evidence type="ECO:0000313" key="3">
    <source>
        <dbReference type="Proteomes" id="UP000237883"/>
    </source>
</evidence>
<gene>
    <name evidence="2" type="ORF">C5Q96_02380</name>
</gene>
<evidence type="ECO:0000256" key="1">
    <source>
        <dbReference type="SAM" id="SignalP"/>
    </source>
</evidence>
<name>A0A2S0L3D2_9FIRM</name>
<feature type="signal peptide" evidence="1">
    <location>
        <begin position="1"/>
        <end position="28"/>
    </location>
</feature>
<reference evidence="3" key="1">
    <citation type="submission" date="2018-02" db="EMBL/GenBank/DDBJ databases">
        <authorList>
            <person name="Holder M.E."/>
            <person name="Ajami N.J."/>
            <person name="Petrosino J.F."/>
        </authorList>
    </citation>
    <scope>NUCLEOTIDE SEQUENCE [LARGE SCALE GENOMIC DNA]</scope>
    <source>
        <strain evidence="3">CCUG 47132</strain>
    </source>
</reference>
<organism evidence="2 3">
    <name type="scientific">Mogibacterium diversum</name>
    <dbReference type="NCBI Taxonomy" id="114527"/>
    <lineage>
        <taxon>Bacteria</taxon>
        <taxon>Bacillati</taxon>
        <taxon>Bacillota</taxon>
        <taxon>Clostridia</taxon>
        <taxon>Peptostreptococcales</taxon>
        <taxon>Anaerovoracaceae</taxon>
        <taxon>Mogibacterium</taxon>
    </lineage>
</organism>
<evidence type="ECO:0000313" key="2">
    <source>
        <dbReference type="EMBL" id="AVM47763.1"/>
    </source>
</evidence>
<keyword evidence="3" id="KW-1185">Reference proteome</keyword>
<dbReference type="RefSeq" id="WP_106056845.1">
    <property type="nucleotide sequence ID" value="NZ_CP027228.1"/>
</dbReference>
<dbReference type="AlphaFoldDB" id="A0A2S0L3D2"/>
<keyword evidence="1" id="KW-0732">Signal</keyword>
<dbReference type="Proteomes" id="UP000237883">
    <property type="component" value="Chromosome"/>
</dbReference>
<proteinExistence type="predicted"/>
<accession>A0A2S0L3D2</accession>
<sequence>MNSRGLKRVMAVLFSFVLFMVAGISVYAATNETQPATSSTAGVVATAGSGVAHGVSPSVANEKIDIPLKVEWTGRDRVPVDVTLWANGVRKRLFI</sequence>
<feature type="chain" id="PRO_5015465406" evidence="1">
    <location>
        <begin position="29"/>
        <end position="95"/>
    </location>
</feature>
<dbReference type="GeneID" id="78391101"/>